<name>A0A5B6WE12_9ROSI</name>
<comment type="caution">
    <text evidence="1">The sequence shown here is derived from an EMBL/GenBank/DDBJ whole genome shotgun (WGS) entry which is preliminary data.</text>
</comment>
<reference evidence="1" key="1">
    <citation type="submission" date="2019-08" db="EMBL/GenBank/DDBJ databases">
        <authorList>
            <person name="Liu F."/>
        </authorList>
    </citation>
    <scope>NUCLEOTIDE SEQUENCE [LARGE SCALE GENOMIC DNA]</scope>
    <source>
        <strain evidence="1">PA1801</strain>
        <tissue evidence="1">Leaf</tissue>
    </source>
</reference>
<proteinExistence type="predicted"/>
<protein>
    <submittedName>
        <fullName evidence="1">1,4-alpha-glucan-branching enzyme</fullName>
    </submittedName>
</protein>
<sequence>MADRSSKSVWSFLMTDRVSPSIKTSLRPRAIPRSTACLHATASIANDEAPSKLILKMSESGGHHTPTTSLFSATQSRKACSIVSFPF</sequence>
<dbReference type="EMBL" id="SMMG02000003">
    <property type="protein sequence ID" value="KAA3479504.1"/>
    <property type="molecule type" value="Genomic_DNA"/>
</dbReference>
<evidence type="ECO:0000313" key="1">
    <source>
        <dbReference type="EMBL" id="KAA3479504.1"/>
    </source>
</evidence>
<accession>A0A5B6WE12</accession>
<keyword evidence="2" id="KW-1185">Reference proteome</keyword>
<organism evidence="1 2">
    <name type="scientific">Gossypium australe</name>
    <dbReference type="NCBI Taxonomy" id="47621"/>
    <lineage>
        <taxon>Eukaryota</taxon>
        <taxon>Viridiplantae</taxon>
        <taxon>Streptophyta</taxon>
        <taxon>Embryophyta</taxon>
        <taxon>Tracheophyta</taxon>
        <taxon>Spermatophyta</taxon>
        <taxon>Magnoliopsida</taxon>
        <taxon>eudicotyledons</taxon>
        <taxon>Gunneridae</taxon>
        <taxon>Pentapetalae</taxon>
        <taxon>rosids</taxon>
        <taxon>malvids</taxon>
        <taxon>Malvales</taxon>
        <taxon>Malvaceae</taxon>
        <taxon>Malvoideae</taxon>
        <taxon>Gossypium</taxon>
    </lineage>
</organism>
<dbReference type="Proteomes" id="UP000325315">
    <property type="component" value="Unassembled WGS sequence"/>
</dbReference>
<evidence type="ECO:0000313" key="2">
    <source>
        <dbReference type="Proteomes" id="UP000325315"/>
    </source>
</evidence>
<gene>
    <name evidence="1" type="ORF">EPI10_020008</name>
</gene>
<dbReference type="AlphaFoldDB" id="A0A5B6WE12"/>